<accession>A0ACB8DXG8</accession>
<dbReference type="EMBL" id="CM023470">
    <property type="protein sequence ID" value="KAH7979217.1"/>
    <property type="molecule type" value="Genomic_DNA"/>
</dbReference>
<keyword evidence="2" id="KW-1185">Reference proteome</keyword>
<name>A0ACB8DXG8_DERSI</name>
<reference evidence="1" key="1">
    <citation type="submission" date="2020-05" db="EMBL/GenBank/DDBJ databases">
        <title>Large-scale comparative analyses of tick genomes elucidate their genetic diversity and vector capacities.</title>
        <authorList>
            <person name="Jia N."/>
            <person name="Wang J."/>
            <person name="Shi W."/>
            <person name="Du L."/>
            <person name="Sun Y."/>
            <person name="Zhan W."/>
            <person name="Jiang J."/>
            <person name="Wang Q."/>
            <person name="Zhang B."/>
            <person name="Ji P."/>
            <person name="Sakyi L.B."/>
            <person name="Cui X."/>
            <person name="Yuan T."/>
            <person name="Jiang B."/>
            <person name="Yang W."/>
            <person name="Lam T.T.-Y."/>
            <person name="Chang Q."/>
            <person name="Ding S."/>
            <person name="Wang X."/>
            <person name="Zhu J."/>
            <person name="Ruan X."/>
            <person name="Zhao L."/>
            <person name="Wei J."/>
            <person name="Que T."/>
            <person name="Du C."/>
            <person name="Cheng J."/>
            <person name="Dai P."/>
            <person name="Han X."/>
            <person name="Huang E."/>
            <person name="Gao Y."/>
            <person name="Liu J."/>
            <person name="Shao H."/>
            <person name="Ye R."/>
            <person name="Li L."/>
            <person name="Wei W."/>
            <person name="Wang X."/>
            <person name="Wang C."/>
            <person name="Yang T."/>
            <person name="Huo Q."/>
            <person name="Li W."/>
            <person name="Guo W."/>
            <person name="Chen H."/>
            <person name="Zhou L."/>
            <person name="Ni X."/>
            <person name="Tian J."/>
            <person name="Zhou Y."/>
            <person name="Sheng Y."/>
            <person name="Liu T."/>
            <person name="Pan Y."/>
            <person name="Xia L."/>
            <person name="Li J."/>
            <person name="Zhao F."/>
            <person name="Cao W."/>
        </authorList>
    </citation>
    <scope>NUCLEOTIDE SEQUENCE</scope>
    <source>
        <strain evidence="1">Dsil-2018</strain>
    </source>
</reference>
<gene>
    <name evidence="1" type="ORF">HPB49_008772</name>
</gene>
<organism evidence="1 2">
    <name type="scientific">Dermacentor silvarum</name>
    <name type="common">Tick</name>
    <dbReference type="NCBI Taxonomy" id="543639"/>
    <lineage>
        <taxon>Eukaryota</taxon>
        <taxon>Metazoa</taxon>
        <taxon>Ecdysozoa</taxon>
        <taxon>Arthropoda</taxon>
        <taxon>Chelicerata</taxon>
        <taxon>Arachnida</taxon>
        <taxon>Acari</taxon>
        <taxon>Parasitiformes</taxon>
        <taxon>Ixodida</taxon>
        <taxon>Ixodoidea</taxon>
        <taxon>Ixodidae</taxon>
        <taxon>Rhipicephalinae</taxon>
        <taxon>Dermacentor</taxon>
    </lineage>
</organism>
<evidence type="ECO:0000313" key="1">
    <source>
        <dbReference type="EMBL" id="KAH7979217.1"/>
    </source>
</evidence>
<protein>
    <submittedName>
        <fullName evidence="1">Uncharacterized protein</fullName>
    </submittedName>
</protein>
<comment type="caution">
    <text evidence="1">The sequence shown here is derived from an EMBL/GenBank/DDBJ whole genome shotgun (WGS) entry which is preliminary data.</text>
</comment>
<evidence type="ECO:0000313" key="2">
    <source>
        <dbReference type="Proteomes" id="UP000821865"/>
    </source>
</evidence>
<sequence length="152" mass="16846">MTKKSPASPSRTAPSQKRKLRRSCWPFSRIPQKLARFTTNPLARNSSLKHQITWAPGHSGLEGNEAADRLARGHTNRAATILDPTTTLPVPAAYGARLQHLRKQRGRLVPLPDERPGDGDGQSGLSSIVKLSLVDEAWQGGVPWWWVLRPTF</sequence>
<proteinExistence type="predicted"/>
<dbReference type="Proteomes" id="UP000821865">
    <property type="component" value="Chromosome 1"/>
</dbReference>